<dbReference type="Proteomes" id="UP000275772">
    <property type="component" value="Unassembled WGS sequence"/>
</dbReference>
<organism evidence="1 2">
    <name type="scientific">Blumeria hordei</name>
    <name type="common">Barley powdery mildew</name>
    <name type="synonym">Blumeria graminis f. sp. hordei</name>
    <dbReference type="NCBI Taxonomy" id="2867405"/>
    <lineage>
        <taxon>Eukaryota</taxon>
        <taxon>Fungi</taxon>
        <taxon>Dikarya</taxon>
        <taxon>Ascomycota</taxon>
        <taxon>Pezizomycotina</taxon>
        <taxon>Leotiomycetes</taxon>
        <taxon>Erysiphales</taxon>
        <taxon>Erysiphaceae</taxon>
        <taxon>Blumeria</taxon>
    </lineage>
</organism>
<name>A0A383UIS4_BLUHO</name>
<evidence type="ECO:0000313" key="2">
    <source>
        <dbReference type="Proteomes" id="UP000275772"/>
    </source>
</evidence>
<dbReference type="AlphaFoldDB" id="A0A383UIS4"/>
<dbReference type="VEuPathDB" id="FungiDB:BLGHR1_10485"/>
<sequence>MQEDAKATSFHLNPLDTSNVSSSQGRSDFVSARRHNFRIAYIAWIQSSRHAGVFFGTRSDKATSAYSNYPPAGSEVGGRDLKPLHAALPTTCCSARQQGYGIQLSYFRRQLCAKNYWNRGLAFFSLLRSAAAVARVSPDK</sequence>
<reference evidence="1 2" key="1">
    <citation type="submission" date="2017-11" db="EMBL/GenBank/DDBJ databases">
        <authorList>
            <person name="Kracher B."/>
        </authorList>
    </citation>
    <scope>NUCLEOTIDE SEQUENCE [LARGE SCALE GENOMIC DNA]</scope>
    <source>
        <strain evidence="1 2">RACE1</strain>
    </source>
</reference>
<evidence type="ECO:0000313" key="1">
    <source>
        <dbReference type="EMBL" id="SZE99753.1"/>
    </source>
</evidence>
<gene>
    <name evidence="1" type="ORF">BLGHR1_10485</name>
</gene>
<dbReference type="EMBL" id="UNSH01000002">
    <property type="protein sequence ID" value="SZE99753.1"/>
    <property type="molecule type" value="Genomic_DNA"/>
</dbReference>
<proteinExistence type="predicted"/>
<accession>A0A383UIS4</accession>
<protein>
    <submittedName>
        <fullName evidence="1">Uncharacterized protein</fullName>
    </submittedName>
</protein>